<evidence type="ECO:0000256" key="5">
    <source>
        <dbReference type="ARBA" id="ARBA00023014"/>
    </source>
</evidence>
<accession>A0A286RGE3</accession>
<keyword evidence="4 6" id="KW-0408">Iron</keyword>
<dbReference type="PIRSF" id="PIRSF004762">
    <property type="entry name" value="CHP00423"/>
    <property type="match status" value="1"/>
</dbReference>
<dbReference type="Gene3D" id="3.20.20.70">
    <property type="entry name" value="Aldolase class I"/>
    <property type="match status" value="1"/>
</dbReference>
<dbReference type="InterPro" id="IPR006638">
    <property type="entry name" value="Elp3/MiaA/NifB-like_rSAM"/>
</dbReference>
<dbReference type="SUPFAM" id="SSF102114">
    <property type="entry name" value="Radical SAM enzymes"/>
    <property type="match status" value="1"/>
</dbReference>
<evidence type="ECO:0000259" key="9">
    <source>
        <dbReference type="PROSITE" id="PS51918"/>
    </source>
</evidence>
<gene>
    <name evidence="6" type="primary">mqnE</name>
    <name evidence="10" type="ORF">THTE_2437</name>
</gene>
<dbReference type="AlphaFoldDB" id="A0A286RGE3"/>
<evidence type="ECO:0000256" key="1">
    <source>
        <dbReference type="ARBA" id="ARBA00022485"/>
    </source>
</evidence>
<dbReference type="SFLD" id="SFLDG01064">
    <property type="entry name" value="F420__menaquinone_cofactor_bio"/>
    <property type="match status" value="1"/>
</dbReference>
<dbReference type="Pfam" id="PF04055">
    <property type="entry name" value="Radical_SAM"/>
    <property type="match status" value="1"/>
</dbReference>
<dbReference type="PROSITE" id="PS51918">
    <property type="entry name" value="RADICAL_SAM"/>
    <property type="match status" value="1"/>
</dbReference>
<dbReference type="SFLD" id="SFLDG01389">
    <property type="entry name" value="menaquinone_synthsis_involved"/>
    <property type="match status" value="1"/>
</dbReference>
<keyword evidence="11" id="KW-1185">Reference proteome</keyword>
<evidence type="ECO:0000256" key="2">
    <source>
        <dbReference type="ARBA" id="ARBA00022691"/>
    </source>
</evidence>
<proteinExistence type="inferred from homology"/>
<feature type="domain" description="Radical SAM core" evidence="9">
    <location>
        <begin position="63"/>
        <end position="304"/>
    </location>
</feature>
<dbReference type="OrthoDB" id="9802027at2"/>
<dbReference type="InterPro" id="IPR013785">
    <property type="entry name" value="Aldolase_TIM"/>
</dbReference>
<comment type="cofactor">
    <cofactor evidence="6 7">
        <name>[4Fe-4S] cluster</name>
        <dbReference type="ChEBI" id="CHEBI:49883"/>
    </cofactor>
    <text evidence="6 7">Binds 1 [4Fe-4S] cluster. The cluster is coordinated with 3 cysteines and an exchangeable S-adenosyl-L-methionine.</text>
</comment>
<dbReference type="GO" id="GO:0102573">
    <property type="term" value="F:aminodeoxyfutalosine synthase activity"/>
    <property type="evidence" value="ECO:0007669"/>
    <property type="project" value="UniProtKB-EC"/>
</dbReference>
<dbReference type="PANTHER" id="PTHR43076">
    <property type="entry name" value="FO SYNTHASE (COFH)"/>
    <property type="match status" value="1"/>
</dbReference>
<keyword evidence="2 6" id="KW-0949">S-adenosyl-L-methionine</keyword>
<dbReference type="KEGG" id="ttf:THTE_2437"/>
<protein>
    <recommendedName>
        <fullName evidence="6">Aminodeoxyfutalosine synthase</fullName>
        <shortName evidence="6">AFL synthase</shortName>
        <shortName evidence="6">Aminofutalosine synthase</shortName>
        <ecNumber evidence="6">2.5.1.120</ecNumber>
    </recommendedName>
    <alternativeName>
        <fullName evidence="6">Menaquinone biosynthetic enzyme MqnE</fullName>
    </alternativeName>
</protein>
<keyword evidence="3 6" id="KW-0479">Metal-binding</keyword>
<dbReference type="CDD" id="cd01335">
    <property type="entry name" value="Radical_SAM"/>
    <property type="match status" value="1"/>
</dbReference>
<keyword evidence="5 6" id="KW-0411">Iron-sulfur</keyword>
<dbReference type="InterPro" id="IPR020050">
    <property type="entry name" value="FO_synthase_su2"/>
</dbReference>
<dbReference type="SFLD" id="SFLDF00343">
    <property type="entry name" value="aminofutalosine_synthase_(mqnE"/>
    <property type="match status" value="1"/>
</dbReference>
<dbReference type="Proteomes" id="UP000215086">
    <property type="component" value="Chromosome"/>
</dbReference>
<dbReference type="Pfam" id="PF19288">
    <property type="entry name" value="CofH_C"/>
    <property type="match status" value="1"/>
</dbReference>
<sequence>MSIATLTTPSSIRKRLEEIQSKVSTGKRLSFEDGVFLFQPEVPLHELGRLAEEVCLRRHGRNVFYNLNMHLNPTNVCVYRCKLCAFYRTGKEPDAYYMTEDQILKRAEEADRSGCTEIHIVGGLPGDKPFEWYVEILHLIHSHFPRLHLKAWTAVEIAWFCRISGLSVEKVLERLLEAGLGSLPGGGAEIFHPQVRQKISAGKADGETWLNVHRIAHRMGLKTNATMLFGHIEAPEHRVDHMLRLRELQDETGGFQVFIPLPFHPQGTALSHLPKPSAFDCLRTLAVARLFLDNFPHIKAYWIALGVGLAQTALAYGANDLDGTVRYETIYHDAGAESPEALSVGELCGLIREAGREPVERDSLYRRVRRVSPTEWEIAEDSQSHGK</sequence>
<comment type="pathway">
    <text evidence="6">Quinol/quinone metabolism; menaquinone biosynthesis.</text>
</comment>
<evidence type="ECO:0000256" key="6">
    <source>
        <dbReference type="HAMAP-Rule" id="MF_00993"/>
    </source>
</evidence>
<dbReference type="InterPro" id="IPR007197">
    <property type="entry name" value="rSAM"/>
</dbReference>
<dbReference type="SFLD" id="SFLDS00029">
    <property type="entry name" value="Radical_SAM"/>
    <property type="match status" value="1"/>
</dbReference>
<reference evidence="10 11" key="1">
    <citation type="journal article" name="Front. Microbiol.">
        <title>Sugar Metabolism of the First Thermophilic Planctomycete Thermogutta terrifontis: Comparative Genomic and Transcriptomic Approaches.</title>
        <authorList>
            <person name="Elcheninov A.G."/>
            <person name="Menzel P."/>
            <person name="Gudbergsdottir S.R."/>
            <person name="Slesarev A.I."/>
            <person name="Kadnikov V.V."/>
            <person name="Krogh A."/>
            <person name="Bonch-Osmolovskaya E.A."/>
            <person name="Peng X."/>
            <person name="Kublanov I.V."/>
        </authorList>
    </citation>
    <scope>NUCLEOTIDE SEQUENCE [LARGE SCALE GENOMIC DNA]</scope>
    <source>
        <strain evidence="10 11">R1</strain>
    </source>
</reference>
<evidence type="ECO:0000256" key="4">
    <source>
        <dbReference type="ARBA" id="ARBA00023004"/>
    </source>
</evidence>
<dbReference type="EMBL" id="CP018477">
    <property type="protein sequence ID" value="ASV75039.1"/>
    <property type="molecule type" value="Genomic_DNA"/>
</dbReference>
<dbReference type="RefSeq" id="WP_095415213.1">
    <property type="nucleotide sequence ID" value="NZ_CP018477.1"/>
</dbReference>
<keyword evidence="1 6" id="KW-0004">4Fe-4S</keyword>
<dbReference type="HAMAP" id="MF_00993">
    <property type="entry name" value="MqnE"/>
    <property type="match status" value="1"/>
</dbReference>
<feature type="binding site" evidence="6 7">
    <location>
        <position position="84"/>
    </location>
    <ligand>
        <name>[4Fe-4S] cluster</name>
        <dbReference type="ChEBI" id="CHEBI:49883"/>
        <note>4Fe-4S-S-AdoMet</note>
    </ligand>
</feature>
<evidence type="ECO:0000256" key="8">
    <source>
        <dbReference type="PIRSR" id="PIRSR004762-2"/>
    </source>
</evidence>
<dbReference type="InterPro" id="IPR022432">
    <property type="entry name" value="MqnE"/>
</dbReference>
<dbReference type="GO" id="GO:0044689">
    <property type="term" value="F:7,8-didemethyl-8-hydroxy-5-deazariboflavin synthase activity"/>
    <property type="evidence" value="ECO:0007669"/>
    <property type="project" value="TreeGrafter"/>
</dbReference>
<dbReference type="UniPathway" id="UPA00079"/>
<comment type="similarity">
    <text evidence="6">Belongs to the radical SAM superfamily. MqnE family.</text>
</comment>
<dbReference type="SMART" id="SM00729">
    <property type="entry name" value="Elp3"/>
    <property type="match status" value="1"/>
</dbReference>
<keyword evidence="6" id="KW-0808">Transferase</keyword>
<organism evidence="10 11">
    <name type="scientific">Thermogutta terrifontis</name>
    <dbReference type="NCBI Taxonomy" id="1331910"/>
    <lineage>
        <taxon>Bacteria</taxon>
        <taxon>Pseudomonadati</taxon>
        <taxon>Planctomycetota</taxon>
        <taxon>Planctomycetia</taxon>
        <taxon>Pirellulales</taxon>
        <taxon>Thermoguttaceae</taxon>
        <taxon>Thermogutta</taxon>
    </lineage>
</organism>
<feature type="binding site" evidence="8">
    <location>
        <position position="189"/>
    </location>
    <ligand>
        <name>S-adenosyl-L-methionine</name>
        <dbReference type="ChEBI" id="CHEBI:59789"/>
    </ligand>
</feature>
<keyword evidence="6" id="KW-0474">Menaquinone biosynthesis</keyword>
<dbReference type="InterPro" id="IPR045567">
    <property type="entry name" value="CofH/MnqC-like_C"/>
</dbReference>
<evidence type="ECO:0000256" key="3">
    <source>
        <dbReference type="ARBA" id="ARBA00022723"/>
    </source>
</evidence>
<evidence type="ECO:0000313" key="11">
    <source>
        <dbReference type="Proteomes" id="UP000215086"/>
    </source>
</evidence>
<dbReference type="NCBIfam" id="TIGR00423">
    <property type="entry name" value="CofH family radical SAM protein"/>
    <property type="match status" value="1"/>
</dbReference>
<evidence type="ECO:0000256" key="7">
    <source>
        <dbReference type="PIRSR" id="PIRSR004762-1"/>
    </source>
</evidence>
<dbReference type="SFLD" id="SFLDF00342">
    <property type="entry name" value="cyclic_dehypoxanthine_futalosi"/>
    <property type="match status" value="1"/>
</dbReference>
<dbReference type="PANTHER" id="PTHR43076:SF7">
    <property type="entry name" value="AMINODEOXYFUTALOSINE SYNTHASE"/>
    <property type="match status" value="1"/>
</dbReference>
<comment type="function">
    <text evidence="6">Radical SAM enzyme that catalyzes the addition of the adenosyl radical to the double bond of 3-[(1-carboxyvinyl)oxy]benzoate, leading to aminodeoxyfutalosine (AFL), a key intermediate in the formation of menaquinone (MK, vitamin K2) from chorismate.</text>
</comment>
<dbReference type="InterPro" id="IPR058240">
    <property type="entry name" value="rSAM_sf"/>
</dbReference>
<comment type="catalytic activity">
    <reaction evidence="6">
        <text>3-[(1-carboxyvinyl)-oxy]benzoate + S-adenosyl-L-methionine + H2O = 6-amino-6-deoxyfutalosine + hydrogencarbonate + L-methionine + H(+)</text>
        <dbReference type="Rhea" id="RHEA:33075"/>
        <dbReference type="ChEBI" id="CHEBI:15377"/>
        <dbReference type="ChEBI" id="CHEBI:15378"/>
        <dbReference type="ChEBI" id="CHEBI:17544"/>
        <dbReference type="ChEBI" id="CHEBI:57844"/>
        <dbReference type="ChEBI" id="CHEBI:59789"/>
        <dbReference type="ChEBI" id="CHEBI:64286"/>
        <dbReference type="ChEBI" id="CHEBI:76981"/>
        <dbReference type="EC" id="2.5.1.120"/>
    </reaction>
</comment>
<evidence type="ECO:0000313" key="10">
    <source>
        <dbReference type="EMBL" id="ASV75039.1"/>
    </source>
</evidence>
<dbReference type="GO" id="GO:0051539">
    <property type="term" value="F:4 iron, 4 sulfur cluster binding"/>
    <property type="evidence" value="ECO:0007669"/>
    <property type="project" value="UniProtKB-KW"/>
</dbReference>
<dbReference type="GO" id="GO:0005506">
    <property type="term" value="F:iron ion binding"/>
    <property type="evidence" value="ECO:0007669"/>
    <property type="project" value="UniProtKB-UniRule"/>
</dbReference>
<dbReference type="GO" id="GO:0009234">
    <property type="term" value="P:menaquinone biosynthetic process"/>
    <property type="evidence" value="ECO:0007669"/>
    <property type="project" value="UniProtKB-UniRule"/>
</dbReference>
<dbReference type="NCBIfam" id="TIGR03700">
    <property type="entry name" value="mena_SCO4494"/>
    <property type="match status" value="1"/>
</dbReference>
<dbReference type="EC" id="2.5.1.120" evidence="6"/>
<dbReference type="InterPro" id="IPR034405">
    <property type="entry name" value="F420"/>
</dbReference>
<feature type="binding site" evidence="6 7">
    <location>
        <position position="77"/>
    </location>
    <ligand>
        <name>[4Fe-4S] cluster</name>
        <dbReference type="ChEBI" id="CHEBI:49883"/>
        <note>4Fe-4S-S-AdoMet</note>
    </ligand>
</feature>
<name>A0A286RGE3_9BACT</name>
<feature type="binding site" evidence="6 7">
    <location>
        <position position="81"/>
    </location>
    <ligand>
        <name>[4Fe-4S] cluster</name>
        <dbReference type="ChEBI" id="CHEBI:49883"/>
        <note>4Fe-4S-S-AdoMet</note>
    </ligand>
</feature>